<name>D8LTE5_ECTSI</name>
<dbReference type="Proteomes" id="UP000002630">
    <property type="component" value="Linkage Group LG15"/>
</dbReference>
<dbReference type="InParanoid" id="D8LTE5"/>
<dbReference type="AlphaFoldDB" id="D8LTE5"/>
<accession>D8LTE5</accession>
<protein>
    <submittedName>
        <fullName evidence="1">Uncharacterized protein</fullName>
    </submittedName>
</protein>
<dbReference type="OrthoDB" id="10277311at2759"/>
<gene>
    <name evidence="1" type="ORF">Esi_0082_0085</name>
</gene>
<dbReference type="EMBL" id="FN649056">
    <property type="protein sequence ID" value="CBN78055.1"/>
    <property type="molecule type" value="Genomic_DNA"/>
</dbReference>
<dbReference type="EMBL" id="FN649740">
    <property type="protein sequence ID" value="CBN78055.1"/>
    <property type="molecule type" value="Genomic_DNA"/>
</dbReference>
<organism evidence="1 2">
    <name type="scientific">Ectocarpus siliculosus</name>
    <name type="common">Brown alga</name>
    <name type="synonym">Conferva siliculosa</name>
    <dbReference type="NCBI Taxonomy" id="2880"/>
    <lineage>
        <taxon>Eukaryota</taxon>
        <taxon>Sar</taxon>
        <taxon>Stramenopiles</taxon>
        <taxon>Ochrophyta</taxon>
        <taxon>PX clade</taxon>
        <taxon>Phaeophyceae</taxon>
        <taxon>Ectocarpales</taxon>
        <taxon>Ectocarpaceae</taxon>
        <taxon>Ectocarpus</taxon>
    </lineage>
</organism>
<keyword evidence="2" id="KW-1185">Reference proteome</keyword>
<proteinExistence type="predicted"/>
<reference evidence="1 2" key="1">
    <citation type="journal article" date="2010" name="Nature">
        <title>The Ectocarpus genome and the independent evolution of multicellularity in brown algae.</title>
        <authorList>
            <person name="Cock J.M."/>
            <person name="Sterck L."/>
            <person name="Rouze P."/>
            <person name="Scornet D."/>
            <person name="Allen A.E."/>
            <person name="Amoutzias G."/>
            <person name="Anthouard V."/>
            <person name="Artiguenave F."/>
            <person name="Aury J.M."/>
            <person name="Badger J.H."/>
            <person name="Beszteri B."/>
            <person name="Billiau K."/>
            <person name="Bonnet E."/>
            <person name="Bothwell J.H."/>
            <person name="Bowler C."/>
            <person name="Boyen C."/>
            <person name="Brownlee C."/>
            <person name="Carrano C.J."/>
            <person name="Charrier B."/>
            <person name="Cho G.Y."/>
            <person name="Coelho S.M."/>
            <person name="Collen J."/>
            <person name="Corre E."/>
            <person name="Da Silva C."/>
            <person name="Delage L."/>
            <person name="Delaroque N."/>
            <person name="Dittami S.M."/>
            <person name="Doulbeau S."/>
            <person name="Elias M."/>
            <person name="Farnham G."/>
            <person name="Gachon C.M."/>
            <person name="Gschloessl B."/>
            <person name="Heesch S."/>
            <person name="Jabbari K."/>
            <person name="Jubin C."/>
            <person name="Kawai H."/>
            <person name="Kimura K."/>
            <person name="Kloareg B."/>
            <person name="Kupper F.C."/>
            <person name="Lang D."/>
            <person name="Le Bail A."/>
            <person name="Leblanc C."/>
            <person name="Lerouge P."/>
            <person name="Lohr M."/>
            <person name="Lopez P.J."/>
            <person name="Martens C."/>
            <person name="Maumus F."/>
            <person name="Michel G."/>
            <person name="Miranda-Saavedra D."/>
            <person name="Morales J."/>
            <person name="Moreau H."/>
            <person name="Motomura T."/>
            <person name="Nagasato C."/>
            <person name="Napoli C.A."/>
            <person name="Nelson D.R."/>
            <person name="Nyvall-Collen P."/>
            <person name="Peters A.F."/>
            <person name="Pommier C."/>
            <person name="Potin P."/>
            <person name="Poulain J."/>
            <person name="Quesneville H."/>
            <person name="Read B."/>
            <person name="Rensing S.A."/>
            <person name="Ritter A."/>
            <person name="Rousvoal S."/>
            <person name="Samanta M."/>
            <person name="Samson G."/>
            <person name="Schroeder D.C."/>
            <person name="Segurens B."/>
            <person name="Strittmatter M."/>
            <person name="Tonon T."/>
            <person name="Tregear J.W."/>
            <person name="Valentin K."/>
            <person name="von Dassow P."/>
            <person name="Yamagishi T."/>
            <person name="Van de Peer Y."/>
            <person name="Wincker P."/>
        </authorList>
    </citation>
    <scope>NUCLEOTIDE SEQUENCE [LARGE SCALE GENOMIC DNA]</scope>
    <source>
        <strain evidence="2">Ec32 / CCAP1310/4</strain>
    </source>
</reference>
<evidence type="ECO:0000313" key="1">
    <source>
        <dbReference type="EMBL" id="CBN78055.1"/>
    </source>
</evidence>
<evidence type="ECO:0000313" key="2">
    <source>
        <dbReference type="Proteomes" id="UP000002630"/>
    </source>
</evidence>
<sequence>MCDKGTSGLGVKMTLLARRDLAKVREMECGEGRGWKICPDHGFVAMMELLCGTGMS</sequence>